<dbReference type="EMBL" id="JABSTR010000001">
    <property type="protein sequence ID" value="KAH9360805.1"/>
    <property type="molecule type" value="Genomic_DNA"/>
</dbReference>
<evidence type="ECO:0000256" key="1">
    <source>
        <dbReference type="ARBA" id="ARBA00022603"/>
    </source>
</evidence>
<keyword evidence="3 6" id="KW-0479">Metal-binding</keyword>
<evidence type="ECO:0000313" key="9">
    <source>
        <dbReference type="Proteomes" id="UP000821853"/>
    </source>
</evidence>
<dbReference type="Proteomes" id="UP000821853">
    <property type="component" value="Chromosome 1"/>
</dbReference>
<dbReference type="SUPFAM" id="SSF82282">
    <property type="entry name" value="Homocysteine S-methyltransferase"/>
    <property type="match status" value="1"/>
</dbReference>
<comment type="caution">
    <text evidence="8">The sequence shown here is derived from an EMBL/GenBank/DDBJ whole genome shotgun (WGS) entry which is preliminary data.</text>
</comment>
<dbReference type="InterPro" id="IPR051486">
    <property type="entry name" value="Hcy_S-methyltransferase"/>
</dbReference>
<evidence type="ECO:0000259" key="7">
    <source>
        <dbReference type="PROSITE" id="PS50970"/>
    </source>
</evidence>
<proteinExistence type="predicted"/>
<dbReference type="VEuPathDB" id="VectorBase:HLOH_060040"/>
<evidence type="ECO:0000256" key="4">
    <source>
        <dbReference type="ARBA" id="ARBA00022833"/>
    </source>
</evidence>
<dbReference type="PANTHER" id="PTHR46015">
    <property type="entry name" value="ZGC:172121"/>
    <property type="match status" value="1"/>
</dbReference>
<keyword evidence="9" id="KW-1185">Reference proteome</keyword>
<dbReference type="Gene3D" id="3.20.20.330">
    <property type="entry name" value="Homocysteine-binding-like domain"/>
    <property type="match status" value="1"/>
</dbReference>
<keyword evidence="2 6" id="KW-0808">Transferase</keyword>
<dbReference type="PANTHER" id="PTHR46015:SF1">
    <property type="entry name" value="HOMOCYSTEINE S-METHYLTRANSFERASE-LIKE ISOFORM 1"/>
    <property type="match status" value="1"/>
</dbReference>
<organism evidence="8 9">
    <name type="scientific">Haemaphysalis longicornis</name>
    <name type="common">Bush tick</name>
    <dbReference type="NCBI Taxonomy" id="44386"/>
    <lineage>
        <taxon>Eukaryota</taxon>
        <taxon>Metazoa</taxon>
        <taxon>Ecdysozoa</taxon>
        <taxon>Arthropoda</taxon>
        <taxon>Chelicerata</taxon>
        <taxon>Arachnida</taxon>
        <taxon>Acari</taxon>
        <taxon>Parasitiformes</taxon>
        <taxon>Ixodida</taxon>
        <taxon>Ixodoidea</taxon>
        <taxon>Ixodidae</taxon>
        <taxon>Haemaphysalinae</taxon>
        <taxon>Haemaphysalis</taxon>
    </lineage>
</organism>
<evidence type="ECO:0000256" key="3">
    <source>
        <dbReference type="ARBA" id="ARBA00022723"/>
    </source>
</evidence>
<evidence type="ECO:0000256" key="2">
    <source>
        <dbReference type="ARBA" id="ARBA00022679"/>
    </source>
</evidence>
<feature type="binding site" evidence="6">
    <location>
        <position position="196"/>
    </location>
    <ligand>
        <name>Zn(2+)</name>
        <dbReference type="ChEBI" id="CHEBI:29105"/>
    </ligand>
</feature>
<protein>
    <recommendedName>
        <fullName evidence="7">Hcy-binding domain-containing protein</fullName>
    </recommendedName>
</protein>
<dbReference type="InterPro" id="IPR036589">
    <property type="entry name" value="HCY_dom_sf"/>
</dbReference>
<dbReference type="GO" id="GO:0033528">
    <property type="term" value="P:S-methylmethionine cycle"/>
    <property type="evidence" value="ECO:0007669"/>
    <property type="project" value="TreeGrafter"/>
</dbReference>
<dbReference type="PROSITE" id="PS50970">
    <property type="entry name" value="HCY"/>
    <property type="match status" value="1"/>
</dbReference>
<dbReference type="Pfam" id="PF02574">
    <property type="entry name" value="S-methyl_trans"/>
    <property type="match status" value="1"/>
</dbReference>
<dbReference type="GO" id="GO:0046872">
    <property type="term" value="F:metal ion binding"/>
    <property type="evidence" value="ECO:0007669"/>
    <property type="project" value="UniProtKB-KW"/>
</dbReference>
<evidence type="ECO:0000313" key="8">
    <source>
        <dbReference type="EMBL" id="KAH9360805.1"/>
    </source>
</evidence>
<dbReference type="AlphaFoldDB" id="A0A9J6FD33"/>
<sequence>MKAREECATPGVRVAGSVGSYGAALSDFSEYSGAYADVVSVEEFIDWHRPRVHCLVAAGCDLLAFETIPAAREGMALIRFLREFPGTKSWLSFTTSRDAPNCTAKGEPLAAAMRDCQRADSSGQICAVGVNCCPPDSVQAIFEKTGPLPVPFVAYPNSGEVFSSKSGWGPGPQPCRPLAGYVAEWMKLNVALIGGCCRTGPDDIRGIAEVIKRGAAQNF</sequence>
<dbReference type="OrthoDB" id="261426at2759"/>
<dbReference type="OMA" id="IRTWVEL"/>
<dbReference type="GO" id="GO:0009086">
    <property type="term" value="P:methionine biosynthetic process"/>
    <property type="evidence" value="ECO:0007669"/>
    <property type="project" value="TreeGrafter"/>
</dbReference>
<feature type="binding site" evidence="6">
    <location>
        <position position="132"/>
    </location>
    <ligand>
        <name>Zn(2+)</name>
        <dbReference type="ChEBI" id="CHEBI:29105"/>
    </ligand>
</feature>
<comment type="pathway">
    <text evidence="5">Amino-acid biosynthesis; L-methionine biosynthesis via de novo pathway.</text>
</comment>
<accession>A0A9J6FD33</accession>
<name>A0A9J6FD33_HAELO</name>
<dbReference type="GO" id="GO:0008898">
    <property type="term" value="F:S-adenosylmethionine-homocysteine S-methyltransferase activity"/>
    <property type="evidence" value="ECO:0007669"/>
    <property type="project" value="TreeGrafter"/>
</dbReference>
<evidence type="ECO:0000256" key="6">
    <source>
        <dbReference type="PROSITE-ProRule" id="PRU00333"/>
    </source>
</evidence>
<comment type="cofactor">
    <cofactor evidence="6">
        <name>Zn(2+)</name>
        <dbReference type="ChEBI" id="CHEBI:29105"/>
    </cofactor>
</comment>
<feature type="binding site" evidence="6">
    <location>
        <position position="197"/>
    </location>
    <ligand>
        <name>Zn(2+)</name>
        <dbReference type="ChEBI" id="CHEBI:29105"/>
    </ligand>
</feature>
<dbReference type="GO" id="GO:0032259">
    <property type="term" value="P:methylation"/>
    <property type="evidence" value="ECO:0007669"/>
    <property type="project" value="UniProtKB-KW"/>
</dbReference>
<keyword evidence="4 6" id="KW-0862">Zinc</keyword>
<dbReference type="InterPro" id="IPR003726">
    <property type="entry name" value="HCY_dom"/>
</dbReference>
<gene>
    <name evidence="8" type="ORF">HPB48_002833</name>
</gene>
<reference evidence="8 9" key="1">
    <citation type="journal article" date="2020" name="Cell">
        <title>Large-Scale Comparative Analyses of Tick Genomes Elucidate Their Genetic Diversity and Vector Capacities.</title>
        <authorList>
            <consortium name="Tick Genome and Microbiome Consortium (TIGMIC)"/>
            <person name="Jia N."/>
            <person name="Wang J."/>
            <person name="Shi W."/>
            <person name="Du L."/>
            <person name="Sun Y."/>
            <person name="Zhan W."/>
            <person name="Jiang J.F."/>
            <person name="Wang Q."/>
            <person name="Zhang B."/>
            <person name="Ji P."/>
            <person name="Bell-Sakyi L."/>
            <person name="Cui X.M."/>
            <person name="Yuan T.T."/>
            <person name="Jiang B.G."/>
            <person name="Yang W.F."/>
            <person name="Lam T.T."/>
            <person name="Chang Q.C."/>
            <person name="Ding S.J."/>
            <person name="Wang X.J."/>
            <person name="Zhu J.G."/>
            <person name="Ruan X.D."/>
            <person name="Zhao L."/>
            <person name="Wei J.T."/>
            <person name="Ye R.Z."/>
            <person name="Que T.C."/>
            <person name="Du C.H."/>
            <person name="Zhou Y.H."/>
            <person name="Cheng J.X."/>
            <person name="Dai P.F."/>
            <person name="Guo W.B."/>
            <person name="Han X.H."/>
            <person name="Huang E.J."/>
            <person name="Li L.F."/>
            <person name="Wei W."/>
            <person name="Gao Y.C."/>
            <person name="Liu J.Z."/>
            <person name="Shao H.Z."/>
            <person name="Wang X."/>
            <person name="Wang C.C."/>
            <person name="Yang T.C."/>
            <person name="Huo Q.B."/>
            <person name="Li W."/>
            <person name="Chen H.Y."/>
            <person name="Chen S.E."/>
            <person name="Zhou L.G."/>
            <person name="Ni X.B."/>
            <person name="Tian J.H."/>
            <person name="Sheng Y."/>
            <person name="Liu T."/>
            <person name="Pan Y.S."/>
            <person name="Xia L.Y."/>
            <person name="Li J."/>
            <person name="Zhao F."/>
            <person name="Cao W.C."/>
        </authorList>
    </citation>
    <scope>NUCLEOTIDE SEQUENCE [LARGE SCALE GENOMIC DNA]</scope>
    <source>
        <strain evidence="8">HaeL-2018</strain>
    </source>
</reference>
<evidence type="ECO:0000256" key="5">
    <source>
        <dbReference type="ARBA" id="ARBA00034478"/>
    </source>
</evidence>
<feature type="domain" description="Hcy-binding" evidence="7">
    <location>
        <begin position="1"/>
        <end position="211"/>
    </location>
</feature>
<keyword evidence="1 6" id="KW-0489">Methyltransferase</keyword>